<feature type="domain" description="RNase H type-1" evidence="1">
    <location>
        <begin position="977"/>
        <end position="1117"/>
    </location>
</feature>
<dbReference type="SMR" id="A0A314L6L4"/>
<dbReference type="Pfam" id="PF00078">
    <property type="entry name" value="RVT_1"/>
    <property type="match status" value="1"/>
</dbReference>
<dbReference type="Gramene" id="OIT36737">
    <property type="protein sequence ID" value="OIT36737"/>
    <property type="gene ID" value="A4A49_51676"/>
</dbReference>
<dbReference type="STRING" id="49451.A0A314L6L4"/>
<proteinExistence type="predicted"/>
<gene>
    <name evidence="2" type="ORF">A4A49_51676</name>
</gene>
<dbReference type="Pfam" id="PF13456">
    <property type="entry name" value="RVT_3"/>
    <property type="match status" value="1"/>
</dbReference>
<dbReference type="InterPro" id="IPR002156">
    <property type="entry name" value="RNaseH_domain"/>
</dbReference>
<accession>A0A314L6L4</accession>
<dbReference type="PANTHER" id="PTHR33116:SF82">
    <property type="entry name" value="RNASE H FAMILY PROTEIN"/>
    <property type="match status" value="1"/>
</dbReference>
<name>A0A314L6L4_NICAT</name>
<sequence length="1162" mass="134214">MHQVASNVNDKIWAFWDKEFNASVTDHDEQQITLEMKHVESDKPFFLTVVYAKCKPILRRPLWQALRHKSAIYDSPWCVIGYFNVIASVEEKTGGIPYHMNKSLEFQYALGPMVEDNVPFFGKDWIEYLQMINASTGSDHNPLLMEIRVRQETGNKYFRFLNLWVDNDNFKPFVKGIWEKHVSGSAVWIFHQKLKALCTGLSQWSRQEYGDIFQKAKEYEEKVKSAEMVWAQTNEEADRANLHDLKAQYIRYMKLEENFLKQKTQLQWFKEGDASSKYFHSLIRGRRRKLYIHKIKDEDGQWIQGDEVIGNAACTFYEDLFTDPGGSIREVLLSCIPSMITQEDNDILSADPTLSELKGVVFSMNPTSAAGPDGFNGKFYQSCWDIIKADLLNVVLAFFGGCSIPKYMTSACLVLSPKAHQFKQLHQQDHLQSLLQTRSYPPQNNLSKSIVHGIKKPNEGSNVVIKLDMAKAYDRMVIDMIWRTMSNNWYSVIVNGTRFGFFHSSRGLKQGDPLSPSLFIIGAELLSRMLNTLNHSQLFNGFYMERRGPQILNNYENTSGQQINRQKSHFMPSPCAFQPTIENISIQQPHIQDSWENQRLAWENAFIWGKGNFDKTCSPIHPIHLLSAISPPKIVQKQIEKIAANFFWGMDNNRSKYHWASWHKLCFPVKEGSLGFRTIADTCKSMELKQWWNFRTAQSLWSSFLRAKYCQRSNPISKKWVSGQSEAWKRMMFNKKEAEKNIRWRLHSAHHRNESGRLGNVQVSNFWTEGQWKQKLNDLAPVQLIPQIAQIPFFFNSNSPDEAIWTPNANGKFTCASAWEVIRNRKQPNFTNKMTRHKKIPFNETVDHLFNMGNFARIVWGRFSGLVGVQTEQIPLRLLLMKWWCLKRHNEVQKLILHTLPIIICWNLWKNRCSAKYGAKNSSLTRVLFSIHSDINLLLRASFPNIKWPLNWQELYPLIERLEHQTLSIQVIWEKPIPGFVKINSDGSALTNPGKIGAGVIVRDHNCTFIHAIAAPIGEGTNNYAETEGTILGIQWCLNIGFTKVHLETDSALLIQWFTNGKEFPWSLKMKLQQLIGLSKQCESFMCSHVYREANLPAHSLLKLSHELNTLTNYTSIASLPNMIRGQIQQDHLGTPSFRHKTTRRIKTLAHQATNHPPNVHV</sequence>
<organism evidence="2 3">
    <name type="scientific">Nicotiana attenuata</name>
    <name type="common">Coyote tobacco</name>
    <dbReference type="NCBI Taxonomy" id="49451"/>
    <lineage>
        <taxon>Eukaryota</taxon>
        <taxon>Viridiplantae</taxon>
        <taxon>Streptophyta</taxon>
        <taxon>Embryophyta</taxon>
        <taxon>Tracheophyta</taxon>
        <taxon>Spermatophyta</taxon>
        <taxon>Magnoliopsida</taxon>
        <taxon>eudicotyledons</taxon>
        <taxon>Gunneridae</taxon>
        <taxon>Pentapetalae</taxon>
        <taxon>asterids</taxon>
        <taxon>lamiids</taxon>
        <taxon>Solanales</taxon>
        <taxon>Solanaceae</taxon>
        <taxon>Nicotianoideae</taxon>
        <taxon>Nicotianeae</taxon>
        <taxon>Nicotiana</taxon>
    </lineage>
</organism>
<keyword evidence="3" id="KW-1185">Reference proteome</keyword>
<evidence type="ECO:0000313" key="2">
    <source>
        <dbReference type="EMBL" id="OIT36737.1"/>
    </source>
</evidence>
<dbReference type="AlphaFoldDB" id="A0A314L6L4"/>
<dbReference type="InterPro" id="IPR000477">
    <property type="entry name" value="RT_dom"/>
</dbReference>
<dbReference type="InterPro" id="IPR012337">
    <property type="entry name" value="RNaseH-like_sf"/>
</dbReference>
<reference evidence="2" key="1">
    <citation type="submission" date="2016-11" db="EMBL/GenBank/DDBJ databases">
        <title>The genome of Nicotiana attenuata.</title>
        <authorList>
            <person name="Xu S."/>
            <person name="Brockmoeller T."/>
            <person name="Gaquerel E."/>
            <person name="Navarro A."/>
            <person name="Kuhl H."/>
            <person name="Gase K."/>
            <person name="Ling Z."/>
            <person name="Zhou W."/>
            <person name="Kreitzer C."/>
            <person name="Stanke M."/>
            <person name="Tang H."/>
            <person name="Lyons E."/>
            <person name="Pandey P."/>
            <person name="Pandey S.P."/>
            <person name="Timmermann B."/>
            <person name="Baldwin I.T."/>
        </authorList>
    </citation>
    <scope>NUCLEOTIDE SEQUENCE [LARGE SCALE GENOMIC DNA]</scope>
    <source>
        <strain evidence="2">UT</strain>
    </source>
</reference>
<dbReference type="InterPro" id="IPR044730">
    <property type="entry name" value="RNase_H-like_dom_plant"/>
</dbReference>
<dbReference type="GO" id="GO:0004523">
    <property type="term" value="F:RNA-DNA hybrid ribonuclease activity"/>
    <property type="evidence" value="ECO:0007669"/>
    <property type="project" value="InterPro"/>
</dbReference>
<dbReference type="SUPFAM" id="SSF53098">
    <property type="entry name" value="Ribonuclease H-like"/>
    <property type="match status" value="1"/>
</dbReference>
<protein>
    <submittedName>
        <fullName evidence="2">Ribonuclease h protein</fullName>
    </submittedName>
</protein>
<evidence type="ECO:0000313" key="3">
    <source>
        <dbReference type="Proteomes" id="UP000187609"/>
    </source>
</evidence>
<dbReference type="Gene3D" id="3.30.420.10">
    <property type="entry name" value="Ribonuclease H-like superfamily/Ribonuclease H"/>
    <property type="match status" value="1"/>
</dbReference>
<evidence type="ECO:0000259" key="1">
    <source>
        <dbReference type="PROSITE" id="PS50879"/>
    </source>
</evidence>
<comment type="caution">
    <text evidence="2">The sequence shown here is derived from an EMBL/GenBank/DDBJ whole genome shotgun (WGS) entry which is preliminary data.</text>
</comment>
<dbReference type="CDD" id="cd06222">
    <property type="entry name" value="RNase_H_like"/>
    <property type="match status" value="1"/>
</dbReference>
<dbReference type="GO" id="GO:0003676">
    <property type="term" value="F:nucleic acid binding"/>
    <property type="evidence" value="ECO:0007669"/>
    <property type="project" value="InterPro"/>
</dbReference>
<dbReference type="EMBL" id="MJEQ01000396">
    <property type="protein sequence ID" value="OIT36737.1"/>
    <property type="molecule type" value="Genomic_DNA"/>
</dbReference>
<dbReference type="InterPro" id="IPR036397">
    <property type="entry name" value="RNaseH_sf"/>
</dbReference>
<dbReference type="Proteomes" id="UP000187609">
    <property type="component" value="Unassembled WGS sequence"/>
</dbReference>
<dbReference type="PROSITE" id="PS50879">
    <property type="entry name" value="RNASE_H_1"/>
    <property type="match status" value="1"/>
</dbReference>
<dbReference type="PANTHER" id="PTHR33116">
    <property type="entry name" value="REVERSE TRANSCRIPTASE ZINC-BINDING DOMAIN-CONTAINING PROTEIN-RELATED-RELATED"/>
    <property type="match status" value="1"/>
</dbReference>